<sequence>MSTAPLFLVDGPDPLPAAGAATELSGPEGRHAATVKRLRVGEEVLLADGRGGLARAVVDAVGRDELSLQVTERFQLDLPAPRVLLAQALIKGDRGELAVETATEAGVDGILPWKAARCVAKWEAGPRGDKALARWRSTVREAAKQARRAWVPQVSEPVTTAALARRVAEVDRALVLHEGARVGLGELAAAGELPADGDLLLIVGPEGGVSEAEVAELVAAGARAVRLGPEVLRASTAAAVALGALGALTGRWAIRRDETDTLSSTG</sequence>
<evidence type="ECO:0000259" key="13">
    <source>
        <dbReference type="Pfam" id="PF04452"/>
    </source>
</evidence>
<evidence type="ECO:0000256" key="12">
    <source>
        <dbReference type="PIRNR" id="PIRNR015601"/>
    </source>
</evidence>
<dbReference type="Gene3D" id="3.40.1280.10">
    <property type="match status" value="1"/>
</dbReference>
<comment type="similarity">
    <text evidence="2 12">Belongs to the RNA methyltransferase RsmE family.</text>
</comment>
<evidence type="ECO:0000256" key="4">
    <source>
        <dbReference type="ARBA" id="ARBA00013673"/>
    </source>
</evidence>
<evidence type="ECO:0000256" key="2">
    <source>
        <dbReference type="ARBA" id="ARBA00005528"/>
    </source>
</evidence>
<dbReference type="CDD" id="cd18084">
    <property type="entry name" value="RsmE-like"/>
    <property type="match status" value="1"/>
</dbReference>
<evidence type="ECO:0000259" key="14">
    <source>
        <dbReference type="Pfam" id="PF20260"/>
    </source>
</evidence>
<dbReference type="InterPro" id="IPR006700">
    <property type="entry name" value="RsmE"/>
</dbReference>
<dbReference type="Proteomes" id="UP000586918">
    <property type="component" value="Unassembled WGS sequence"/>
</dbReference>
<gene>
    <name evidence="15" type="ORF">HF519_21035</name>
</gene>
<keyword evidence="16" id="KW-1185">Reference proteome</keyword>
<keyword evidence="7 12" id="KW-0489">Methyltransferase</keyword>
<organism evidence="15 16">
    <name type="scientific">Pseudonocardia bannensis</name>
    <dbReference type="NCBI Taxonomy" id="630973"/>
    <lineage>
        <taxon>Bacteria</taxon>
        <taxon>Bacillati</taxon>
        <taxon>Actinomycetota</taxon>
        <taxon>Actinomycetes</taxon>
        <taxon>Pseudonocardiales</taxon>
        <taxon>Pseudonocardiaceae</taxon>
        <taxon>Pseudonocardia</taxon>
    </lineage>
</organism>
<comment type="catalytic activity">
    <reaction evidence="11 12">
        <text>uridine(1498) in 16S rRNA + S-adenosyl-L-methionine = N(3)-methyluridine(1498) in 16S rRNA + S-adenosyl-L-homocysteine + H(+)</text>
        <dbReference type="Rhea" id="RHEA:42920"/>
        <dbReference type="Rhea" id="RHEA-COMP:10283"/>
        <dbReference type="Rhea" id="RHEA-COMP:10284"/>
        <dbReference type="ChEBI" id="CHEBI:15378"/>
        <dbReference type="ChEBI" id="CHEBI:57856"/>
        <dbReference type="ChEBI" id="CHEBI:59789"/>
        <dbReference type="ChEBI" id="CHEBI:65315"/>
        <dbReference type="ChEBI" id="CHEBI:74502"/>
        <dbReference type="EC" id="2.1.1.193"/>
    </reaction>
</comment>
<keyword evidence="9 12" id="KW-0949">S-adenosyl-L-methionine</keyword>
<dbReference type="InterPro" id="IPR029028">
    <property type="entry name" value="Alpha/beta_knot_MTases"/>
</dbReference>
<reference evidence="15 16" key="1">
    <citation type="submission" date="2020-04" db="EMBL/GenBank/DDBJ databases">
        <authorList>
            <person name="Klaysubun C."/>
            <person name="Duangmal K."/>
            <person name="Lipun K."/>
        </authorList>
    </citation>
    <scope>NUCLEOTIDE SEQUENCE [LARGE SCALE GENOMIC DNA]</scope>
    <source>
        <strain evidence="15 16">DSM 45300</strain>
    </source>
</reference>
<evidence type="ECO:0000313" key="16">
    <source>
        <dbReference type="Proteomes" id="UP000586918"/>
    </source>
</evidence>
<keyword evidence="8 12" id="KW-0808">Transferase</keyword>
<dbReference type="NCBIfam" id="TIGR00046">
    <property type="entry name" value="RsmE family RNA methyltransferase"/>
    <property type="match status" value="1"/>
</dbReference>
<dbReference type="FunFam" id="3.40.1280.10:FF:000023">
    <property type="entry name" value="Ribosomal RNA small subunit methyltransferase E"/>
    <property type="match status" value="1"/>
</dbReference>
<dbReference type="InterPro" id="IPR046887">
    <property type="entry name" value="RsmE_PUA-like"/>
</dbReference>
<evidence type="ECO:0000256" key="11">
    <source>
        <dbReference type="ARBA" id="ARBA00047944"/>
    </source>
</evidence>
<comment type="caution">
    <text evidence="15">The sequence shown here is derived from an EMBL/GenBank/DDBJ whole genome shotgun (WGS) entry which is preliminary data.</text>
</comment>
<dbReference type="PIRSF" id="PIRSF015601">
    <property type="entry name" value="MTase_slr0722"/>
    <property type="match status" value="1"/>
</dbReference>
<evidence type="ECO:0000256" key="9">
    <source>
        <dbReference type="ARBA" id="ARBA00022691"/>
    </source>
</evidence>
<dbReference type="NCBIfam" id="NF008693">
    <property type="entry name" value="PRK11713.2-3"/>
    <property type="match status" value="1"/>
</dbReference>
<dbReference type="Pfam" id="PF20260">
    <property type="entry name" value="PUA_4"/>
    <property type="match status" value="1"/>
</dbReference>
<keyword evidence="5 12" id="KW-0963">Cytoplasm</keyword>
<evidence type="ECO:0000256" key="5">
    <source>
        <dbReference type="ARBA" id="ARBA00022490"/>
    </source>
</evidence>
<evidence type="ECO:0000256" key="10">
    <source>
        <dbReference type="ARBA" id="ARBA00025699"/>
    </source>
</evidence>
<evidence type="ECO:0000256" key="3">
    <source>
        <dbReference type="ARBA" id="ARBA00012328"/>
    </source>
</evidence>
<protein>
    <recommendedName>
        <fullName evidence="4 12">Ribosomal RNA small subunit methyltransferase E</fullName>
        <ecNumber evidence="3 12">2.1.1.193</ecNumber>
    </recommendedName>
</protein>
<dbReference type="AlphaFoldDB" id="A0A848DNF3"/>
<dbReference type="EMBL" id="JAAXKZ010000091">
    <property type="protein sequence ID" value="NMH94016.1"/>
    <property type="molecule type" value="Genomic_DNA"/>
</dbReference>
<dbReference type="EC" id="2.1.1.193" evidence="3 12"/>
<dbReference type="InterPro" id="IPR029026">
    <property type="entry name" value="tRNA_m1G_MTases_N"/>
</dbReference>
<dbReference type="GO" id="GO:0070475">
    <property type="term" value="P:rRNA base methylation"/>
    <property type="evidence" value="ECO:0007669"/>
    <property type="project" value="TreeGrafter"/>
</dbReference>
<evidence type="ECO:0000313" key="15">
    <source>
        <dbReference type="EMBL" id="NMH94016.1"/>
    </source>
</evidence>
<dbReference type="RefSeq" id="WP_169414706.1">
    <property type="nucleotide sequence ID" value="NZ_JAAXKZ010000091.1"/>
</dbReference>
<dbReference type="InterPro" id="IPR015947">
    <property type="entry name" value="PUA-like_sf"/>
</dbReference>
<accession>A0A848DNF3</accession>
<dbReference type="Gene3D" id="2.40.240.20">
    <property type="entry name" value="Hypothetical PUA domain-like, domain 1"/>
    <property type="match status" value="1"/>
</dbReference>
<proteinExistence type="inferred from homology"/>
<feature type="domain" description="Ribosomal RNA small subunit methyltransferase E methyltransferase" evidence="13">
    <location>
        <begin position="81"/>
        <end position="245"/>
    </location>
</feature>
<comment type="subcellular location">
    <subcellularLocation>
        <location evidence="1 12">Cytoplasm</location>
    </subcellularLocation>
</comment>
<dbReference type="SUPFAM" id="SSF75217">
    <property type="entry name" value="alpha/beta knot"/>
    <property type="match status" value="1"/>
</dbReference>
<evidence type="ECO:0000256" key="1">
    <source>
        <dbReference type="ARBA" id="ARBA00004496"/>
    </source>
</evidence>
<dbReference type="SUPFAM" id="SSF88697">
    <property type="entry name" value="PUA domain-like"/>
    <property type="match status" value="1"/>
</dbReference>
<dbReference type="GO" id="GO:0005737">
    <property type="term" value="C:cytoplasm"/>
    <property type="evidence" value="ECO:0007669"/>
    <property type="project" value="UniProtKB-SubCell"/>
</dbReference>
<comment type="function">
    <text evidence="10 12">Specifically methylates the N3 position of the uracil ring of uridine 1498 (m3U1498) in 16S rRNA. Acts on the fully assembled 30S ribosomal subunit.</text>
</comment>
<feature type="domain" description="Ribosomal RNA small subunit methyltransferase E PUA-like" evidence="14">
    <location>
        <begin position="24"/>
        <end position="70"/>
    </location>
</feature>
<evidence type="ECO:0000256" key="7">
    <source>
        <dbReference type="ARBA" id="ARBA00022603"/>
    </source>
</evidence>
<dbReference type="InterPro" id="IPR046886">
    <property type="entry name" value="RsmE_MTase_dom"/>
</dbReference>
<evidence type="ECO:0000256" key="8">
    <source>
        <dbReference type="ARBA" id="ARBA00022679"/>
    </source>
</evidence>
<dbReference type="GO" id="GO:0070042">
    <property type="term" value="F:rRNA (uridine-N3-)-methyltransferase activity"/>
    <property type="evidence" value="ECO:0007669"/>
    <property type="project" value="TreeGrafter"/>
</dbReference>
<dbReference type="PANTHER" id="PTHR30027">
    <property type="entry name" value="RIBOSOMAL RNA SMALL SUBUNIT METHYLTRANSFERASE E"/>
    <property type="match status" value="1"/>
</dbReference>
<dbReference type="PANTHER" id="PTHR30027:SF3">
    <property type="entry name" value="16S RRNA (URACIL(1498)-N(3))-METHYLTRANSFERASE"/>
    <property type="match status" value="1"/>
</dbReference>
<evidence type="ECO:0000256" key="6">
    <source>
        <dbReference type="ARBA" id="ARBA00022552"/>
    </source>
</evidence>
<dbReference type="Pfam" id="PF04452">
    <property type="entry name" value="Methyltrans_RNA"/>
    <property type="match status" value="1"/>
</dbReference>
<name>A0A848DNF3_9PSEU</name>
<keyword evidence="6 12" id="KW-0698">rRNA processing</keyword>